<evidence type="ECO:0000313" key="1">
    <source>
        <dbReference type="EMBL" id="PDH41275.1"/>
    </source>
</evidence>
<dbReference type="EMBL" id="NTKD01000005">
    <property type="protein sequence ID" value="PDH41275.1"/>
    <property type="molecule type" value="Genomic_DNA"/>
</dbReference>
<evidence type="ECO:0000313" key="2">
    <source>
        <dbReference type="Proteomes" id="UP000219327"/>
    </source>
</evidence>
<proteinExistence type="predicted"/>
<reference evidence="1 2" key="1">
    <citation type="submission" date="2017-08" db="EMBL/GenBank/DDBJ databases">
        <title>Fine stratification of microbial communities through a metagenomic profile of the photic zone.</title>
        <authorList>
            <person name="Haro-Moreno J.M."/>
            <person name="Lopez-Perez M."/>
            <person name="De La Torre J."/>
            <person name="Picazo A."/>
            <person name="Camacho A."/>
            <person name="Rodriguez-Valera F."/>
        </authorList>
    </citation>
    <scope>NUCLEOTIDE SEQUENCE [LARGE SCALE GENOMIC DNA]</scope>
    <source>
        <strain evidence="1">MED-G24</strain>
    </source>
</reference>
<dbReference type="AlphaFoldDB" id="A0A2A5WXJ6"/>
<accession>A0A2A5WXJ6</accession>
<gene>
    <name evidence="1" type="ORF">CNE99_01935</name>
</gene>
<sequence length="116" mass="13447">MIYPDIEIYVKEQPTEDVLSWIKERVGITAQEELRRDGKRVFDLTVGDPAYQCLIICRVNGDFSSIWFNSTRLPWTSDVDCAVDCATALDTEVRCQDPDSEAWIRVRDQQQSTIDW</sequence>
<organism evidence="1 2">
    <name type="scientific">OM182 bacterium MED-G24</name>
    <dbReference type="NCBI Taxonomy" id="1986255"/>
    <lineage>
        <taxon>Bacteria</taxon>
        <taxon>Pseudomonadati</taxon>
        <taxon>Pseudomonadota</taxon>
        <taxon>Gammaproteobacteria</taxon>
        <taxon>OMG group</taxon>
        <taxon>OM182 clade</taxon>
    </lineage>
</organism>
<name>A0A2A5WXJ6_9GAMM</name>
<protein>
    <submittedName>
        <fullName evidence="1">Uncharacterized protein</fullName>
    </submittedName>
</protein>
<comment type="caution">
    <text evidence="1">The sequence shown here is derived from an EMBL/GenBank/DDBJ whole genome shotgun (WGS) entry which is preliminary data.</text>
</comment>
<dbReference type="Proteomes" id="UP000219327">
    <property type="component" value="Unassembled WGS sequence"/>
</dbReference>